<dbReference type="AlphaFoldDB" id="A0A9P5DVX6"/>
<evidence type="ECO:0000313" key="3">
    <source>
        <dbReference type="Proteomes" id="UP000730481"/>
    </source>
</evidence>
<keyword evidence="3" id="KW-1185">Reference proteome</keyword>
<dbReference type="EMBL" id="PVQB02000418">
    <property type="protein sequence ID" value="KAF4337420.1"/>
    <property type="molecule type" value="Genomic_DNA"/>
</dbReference>
<accession>A0A9P5DVX6</accession>
<dbReference type="Proteomes" id="UP000730481">
    <property type="component" value="Unassembled WGS sequence"/>
</dbReference>
<organism evidence="2 3">
    <name type="scientific">Fusarium beomiforme</name>
    <dbReference type="NCBI Taxonomy" id="44412"/>
    <lineage>
        <taxon>Eukaryota</taxon>
        <taxon>Fungi</taxon>
        <taxon>Dikarya</taxon>
        <taxon>Ascomycota</taxon>
        <taxon>Pezizomycotina</taxon>
        <taxon>Sordariomycetes</taxon>
        <taxon>Hypocreomycetidae</taxon>
        <taxon>Hypocreales</taxon>
        <taxon>Nectriaceae</taxon>
        <taxon>Fusarium</taxon>
        <taxon>Fusarium burgessii species complex</taxon>
    </lineage>
</organism>
<comment type="caution">
    <text evidence="2">The sequence shown here is derived from an EMBL/GenBank/DDBJ whole genome shotgun (WGS) entry which is preliminary data.</text>
</comment>
<feature type="compositionally biased region" description="Low complexity" evidence="1">
    <location>
        <begin position="42"/>
        <end position="56"/>
    </location>
</feature>
<feature type="compositionally biased region" description="Low complexity" evidence="1">
    <location>
        <begin position="68"/>
        <end position="106"/>
    </location>
</feature>
<reference evidence="2" key="1">
    <citation type="journal article" date="2017" name="Mycologia">
        <title>Fusarium algeriense, sp. nov., a novel toxigenic crown rot pathogen of durum wheat from Algeria is nested in the Fusarium burgessii species complex.</title>
        <authorList>
            <person name="Laraba I."/>
            <person name="Keddad A."/>
            <person name="Boureghda H."/>
            <person name="Abdallah N."/>
            <person name="Vaughan M.M."/>
            <person name="Proctor R.H."/>
            <person name="Busman M."/>
            <person name="O'Donnell K."/>
        </authorList>
    </citation>
    <scope>NUCLEOTIDE SEQUENCE</scope>
    <source>
        <strain evidence="2">NRRL 25174</strain>
    </source>
</reference>
<feature type="region of interest" description="Disordered" evidence="1">
    <location>
        <begin position="1"/>
        <end position="223"/>
    </location>
</feature>
<name>A0A9P5DVX6_9HYPO</name>
<evidence type="ECO:0000313" key="2">
    <source>
        <dbReference type="EMBL" id="KAF4337420.1"/>
    </source>
</evidence>
<dbReference type="OrthoDB" id="5100174at2759"/>
<proteinExistence type="predicted"/>
<gene>
    <name evidence="2" type="ORF">FBEOM_8697</name>
</gene>
<feature type="compositionally biased region" description="Basic and acidic residues" evidence="1">
    <location>
        <begin position="164"/>
        <end position="201"/>
    </location>
</feature>
<evidence type="ECO:0000256" key="1">
    <source>
        <dbReference type="SAM" id="MobiDB-lite"/>
    </source>
</evidence>
<feature type="compositionally biased region" description="Pro residues" evidence="1">
    <location>
        <begin position="57"/>
        <end position="67"/>
    </location>
</feature>
<reference evidence="2" key="2">
    <citation type="submission" date="2020-02" db="EMBL/GenBank/DDBJ databases">
        <title>Identification and distribution of gene clusters putatively required for synthesis of sphingolipid metabolism inhibitors in phylogenetically diverse species of the filamentous fungus Fusarium.</title>
        <authorList>
            <person name="Kim H.-S."/>
            <person name="Busman M."/>
            <person name="Brown D.W."/>
            <person name="Divon H."/>
            <person name="Uhlig S."/>
            <person name="Proctor R.H."/>
        </authorList>
    </citation>
    <scope>NUCLEOTIDE SEQUENCE</scope>
    <source>
        <strain evidence="2">NRRL 25174</strain>
    </source>
</reference>
<sequence length="274" mass="29725">MSDVLANNHVGRRPVGRSLGSPDSYPLRIKRGGAAGDGIFNEESPPTEAPPVVSEPTPAPSSPPSSPSSPSSAPEYSRAFSTVSRASSVTTVTPDTPATTTRADSTCPAIQDCPVDDRIEEDSLFVERVSDFPGYRRSATRQQEDCKVPKSNSVQPEPESMDSELSKQSEPSHEHSETERPEAQLRESVETDMRMDADVPFHEAVQTETESNSNSQTPQSPLTPDYIIEGLEFLELQEKSEEEHLASLVSSARDKVQAANISMAAVQDLNENIN</sequence>
<protein>
    <submittedName>
        <fullName evidence="2">Uncharacterized protein</fullName>
    </submittedName>
</protein>
<feature type="compositionally biased region" description="Polar residues" evidence="1">
    <location>
        <begin position="206"/>
        <end position="222"/>
    </location>
</feature>